<dbReference type="GeneID" id="108988699"/>
<protein>
    <submittedName>
        <fullName evidence="3">Uncharacterized protein LOC108988699</fullName>
    </submittedName>
</protein>
<evidence type="ECO:0000313" key="2">
    <source>
        <dbReference type="Proteomes" id="UP000235220"/>
    </source>
</evidence>
<dbReference type="Gramene" id="Jr02_12970_p1">
    <property type="protein sequence ID" value="cds.Jr02_12970_p1"/>
    <property type="gene ID" value="Jr02_12970"/>
</dbReference>
<dbReference type="Gramene" id="Jr02_12960_p1">
    <property type="protein sequence ID" value="cds.Jr02_12960_p1"/>
    <property type="gene ID" value="Jr02_12960"/>
</dbReference>
<feature type="region of interest" description="Disordered" evidence="1">
    <location>
        <begin position="1"/>
        <end position="31"/>
    </location>
</feature>
<keyword evidence="2" id="KW-1185">Reference proteome</keyword>
<gene>
    <name evidence="3" type="primary">LOC108988699</name>
</gene>
<dbReference type="RefSeq" id="XP_018817572.1">
    <property type="nucleotide sequence ID" value="XM_018962027.2"/>
</dbReference>
<feature type="compositionally biased region" description="Polar residues" evidence="1">
    <location>
        <begin position="113"/>
        <end position="124"/>
    </location>
</feature>
<dbReference type="AlphaFoldDB" id="A0A2I4EDU7"/>
<evidence type="ECO:0000313" key="3">
    <source>
        <dbReference type="RefSeq" id="XP_018817572.1"/>
    </source>
</evidence>
<name>A0A2I4EDU7_JUGRE</name>
<feature type="region of interest" description="Disordered" evidence="1">
    <location>
        <begin position="93"/>
        <end position="129"/>
    </location>
</feature>
<organism evidence="2 3">
    <name type="scientific">Juglans regia</name>
    <name type="common">English walnut</name>
    <dbReference type="NCBI Taxonomy" id="51240"/>
    <lineage>
        <taxon>Eukaryota</taxon>
        <taxon>Viridiplantae</taxon>
        <taxon>Streptophyta</taxon>
        <taxon>Embryophyta</taxon>
        <taxon>Tracheophyta</taxon>
        <taxon>Spermatophyta</taxon>
        <taxon>Magnoliopsida</taxon>
        <taxon>eudicotyledons</taxon>
        <taxon>Gunneridae</taxon>
        <taxon>Pentapetalae</taxon>
        <taxon>rosids</taxon>
        <taxon>fabids</taxon>
        <taxon>Fagales</taxon>
        <taxon>Juglandaceae</taxon>
        <taxon>Juglans</taxon>
    </lineage>
</organism>
<feature type="compositionally biased region" description="Basic and acidic residues" evidence="1">
    <location>
        <begin position="19"/>
        <end position="31"/>
    </location>
</feature>
<feature type="compositionally biased region" description="Polar residues" evidence="1">
    <location>
        <begin position="1"/>
        <end position="15"/>
    </location>
</feature>
<dbReference type="KEGG" id="jre:108988699"/>
<evidence type="ECO:0000256" key="1">
    <source>
        <dbReference type="SAM" id="MobiDB-lite"/>
    </source>
</evidence>
<sequence length="169" mass="19640">MENGKNMNATGTQDSFMMKPHDQRQRTRGHLDVITRRLKNRERQRRYRARKRLEAESKKSCVINQSAPPQVDLQQNKTHSPCMTRVHCKRDWKKDARRAHTSKDKDVMPNGTVKLTSENQTPSLPSGIKAEPSFERVHSEISHSLVNSEMHRTIGGRRDWKGDARKKKC</sequence>
<reference evidence="3" key="1">
    <citation type="submission" date="2025-08" db="UniProtKB">
        <authorList>
            <consortium name="RefSeq"/>
        </authorList>
    </citation>
    <scope>IDENTIFICATION</scope>
    <source>
        <tissue evidence="3">Leaves</tissue>
    </source>
</reference>
<dbReference type="Proteomes" id="UP000235220">
    <property type="component" value="Chromosome 2"/>
</dbReference>
<proteinExistence type="predicted"/>
<accession>A0A2I4EDU7</accession>
<dbReference type="OrthoDB" id="763417at2759"/>